<evidence type="ECO:0000256" key="3">
    <source>
        <dbReference type="ARBA" id="ARBA00022692"/>
    </source>
</evidence>
<dbReference type="AlphaFoldDB" id="A0A8C4W3K3"/>
<feature type="transmembrane region" description="Helical" evidence="9">
    <location>
        <begin position="19"/>
        <end position="43"/>
    </location>
</feature>
<dbReference type="GO" id="GO:0071880">
    <property type="term" value="P:adenylate cyclase-activating adrenergic receptor signaling pathway"/>
    <property type="evidence" value="ECO:0007669"/>
    <property type="project" value="TreeGrafter"/>
</dbReference>
<dbReference type="PROSITE" id="PS50262">
    <property type="entry name" value="G_PROTEIN_RECEP_F1_2"/>
    <property type="match status" value="1"/>
</dbReference>
<dbReference type="OrthoDB" id="10071887at2759"/>
<keyword evidence="5" id="KW-0297">G-protein coupled receptor</keyword>
<keyword evidence="12" id="KW-1185">Reference proteome</keyword>
<dbReference type="InterPro" id="IPR017452">
    <property type="entry name" value="GPCR_Rhodpsn_7TM"/>
</dbReference>
<reference evidence="11" key="1">
    <citation type="submission" date="2019-06" db="EMBL/GenBank/DDBJ databases">
        <title>G10K-VGP Goodes thornscrub tortoise genome, primary haplotype.</title>
        <authorList>
            <person name="Murphy B."/>
            <person name="Edwards T."/>
            <person name="Rhie A."/>
            <person name="Koren S."/>
            <person name="Phillippy A."/>
            <person name="Fedrigo O."/>
            <person name="Haase B."/>
            <person name="Mountcastle J."/>
            <person name="Lewin H."/>
            <person name="Damas J."/>
            <person name="Howe K."/>
            <person name="Formenti G."/>
            <person name="Myers G."/>
            <person name="Durbin R."/>
            <person name="Jarvis E.D."/>
        </authorList>
    </citation>
    <scope>NUCLEOTIDE SEQUENCE [LARGE SCALE GENOMIC DNA]</scope>
</reference>
<keyword evidence="3 9" id="KW-0812">Transmembrane</keyword>
<comment type="subcellular location">
    <subcellularLocation>
        <location evidence="1">Cell membrane</location>
        <topology evidence="1">Multi-pass membrane protein</topology>
    </subcellularLocation>
</comment>
<keyword evidence="8" id="KW-0807">Transducer</keyword>
<accession>A0A8C4W3K3</accession>
<dbReference type="SUPFAM" id="SSF81321">
    <property type="entry name" value="Family A G protein-coupled receptor-like"/>
    <property type="match status" value="1"/>
</dbReference>
<feature type="domain" description="G-protein coupled receptors family 1 profile" evidence="10">
    <location>
        <begin position="35"/>
        <end position="69"/>
    </location>
</feature>
<evidence type="ECO:0000256" key="1">
    <source>
        <dbReference type="ARBA" id="ARBA00004651"/>
    </source>
</evidence>
<reference evidence="11" key="3">
    <citation type="submission" date="2025-09" db="UniProtKB">
        <authorList>
            <consortium name="Ensembl"/>
        </authorList>
    </citation>
    <scope>IDENTIFICATION</scope>
</reference>
<dbReference type="Ensembl" id="ENSGEVT00005012040.1">
    <property type="protein sequence ID" value="ENSGEVP00005011481.1"/>
    <property type="gene ID" value="ENSGEVG00005008097.1"/>
</dbReference>
<evidence type="ECO:0000313" key="11">
    <source>
        <dbReference type="Ensembl" id="ENSGEVP00005011481.1"/>
    </source>
</evidence>
<reference evidence="11" key="2">
    <citation type="submission" date="2025-08" db="UniProtKB">
        <authorList>
            <consortium name="Ensembl"/>
        </authorList>
    </citation>
    <scope>IDENTIFICATION</scope>
</reference>
<dbReference type="GO" id="GO:0005886">
    <property type="term" value="C:plasma membrane"/>
    <property type="evidence" value="ECO:0007669"/>
    <property type="project" value="UniProtKB-SubCell"/>
</dbReference>
<evidence type="ECO:0000256" key="2">
    <source>
        <dbReference type="ARBA" id="ARBA00022475"/>
    </source>
</evidence>
<evidence type="ECO:0000256" key="5">
    <source>
        <dbReference type="ARBA" id="ARBA00023040"/>
    </source>
</evidence>
<keyword evidence="4 9" id="KW-1133">Transmembrane helix</keyword>
<sequence>GHCTGGTIGLIWFGATWTISLAVLMALLIVATVAGNALVLLAFVVDSSLRTQNNYFLLNLAISDFLVVLDFSWKLSITAASFHNVLWIRLCTPLAKQAPFTGHTHFPLQPVLERRCG</sequence>
<dbReference type="PANTHER" id="PTHR24248">
    <property type="entry name" value="ADRENERGIC RECEPTOR-RELATED G-PROTEIN COUPLED RECEPTOR"/>
    <property type="match status" value="1"/>
</dbReference>
<evidence type="ECO:0000313" key="12">
    <source>
        <dbReference type="Proteomes" id="UP000694390"/>
    </source>
</evidence>
<dbReference type="InterPro" id="IPR000276">
    <property type="entry name" value="GPCR_Rhodpsn"/>
</dbReference>
<evidence type="ECO:0000256" key="7">
    <source>
        <dbReference type="ARBA" id="ARBA00023170"/>
    </source>
</evidence>
<proteinExistence type="predicted"/>
<evidence type="ECO:0000259" key="10">
    <source>
        <dbReference type="PROSITE" id="PS50262"/>
    </source>
</evidence>
<dbReference type="Proteomes" id="UP000694390">
    <property type="component" value="Chromosome 14"/>
</dbReference>
<evidence type="ECO:0000256" key="6">
    <source>
        <dbReference type="ARBA" id="ARBA00023136"/>
    </source>
</evidence>
<evidence type="ECO:0000256" key="4">
    <source>
        <dbReference type="ARBA" id="ARBA00022989"/>
    </source>
</evidence>
<keyword evidence="6 9" id="KW-0472">Membrane</keyword>
<dbReference type="GO" id="GO:0043410">
    <property type="term" value="P:positive regulation of MAPK cascade"/>
    <property type="evidence" value="ECO:0007669"/>
    <property type="project" value="TreeGrafter"/>
</dbReference>
<keyword evidence="7" id="KW-0675">Receptor</keyword>
<dbReference type="PRINTS" id="PR00237">
    <property type="entry name" value="GPCRRHODOPSN"/>
</dbReference>
<evidence type="ECO:0000256" key="9">
    <source>
        <dbReference type="SAM" id="Phobius"/>
    </source>
</evidence>
<organism evidence="11 12">
    <name type="scientific">Gopherus evgoodei</name>
    <name type="common">Goodes thornscrub tortoise</name>
    <dbReference type="NCBI Taxonomy" id="1825980"/>
    <lineage>
        <taxon>Eukaryota</taxon>
        <taxon>Metazoa</taxon>
        <taxon>Chordata</taxon>
        <taxon>Craniata</taxon>
        <taxon>Vertebrata</taxon>
        <taxon>Euteleostomi</taxon>
        <taxon>Archelosauria</taxon>
        <taxon>Testudinata</taxon>
        <taxon>Testudines</taxon>
        <taxon>Cryptodira</taxon>
        <taxon>Durocryptodira</taxon>
        <taxon>Testudinoidea</taxon>
        <taxon>Testudinidae</taxon>
        <taxon>Gopherus</taxon>
    </lineage>
</organism>
<dbReference type="Pfam" id="PF00001">
    <property type="entry name" value="7tm_1"/>
    <property type="match status" value="1"/>
</dbReference>
<keyword evidence="2" id="KW-1003">Cell membrane</keyword>
<dbReference type="GO" id="GO:0004930">
    <property type="term" value="F:G protein-coupled receptor activity"/>
    <property type="evidence" value="ECO:0007669"/>
    <property type="project" value="UniProtKB-KW"/>
</dbReference>
<name>A0A8C4W3K3_9SAUR</name>
<dbReference type="GeneTree" id="ENSGT00940000161502"/>
<evidence type="ECO:0000256" key="8">
    <source>
        <dbReference type="ARBA" id="ARBA00023224"/>
    </source>
</evidence>
<protein>
    <submittedName>
        <fullName evidence="11">Histamine receptor H3</fullName>
    </submittedName>
</protein>
<dbReference type="PANTHER" id="PTHR24248:SF140">
    <property type="entry name" value="HISTAMINE RECEPTOR H3"/>
    <property type="match status" value="1"/>
</dbReference>
<dbReference type="Gene3D" id="1.20.1070.10">
    <property type="entry name" value="Rhodopsin 7-helix transmembrane proteins"/>
    <property type="match status" value="1"/>
</dbReference>
<gene>
    <name evidence="11" type="primary">HRH3</name>
</gene>